<evidence type="ECO:0000313" key="1">
    <source>
        <dbReference type="EMBL" id="KAG5329715.1"/>
    </source>
</evidence>
<accession>A0A836FAP9</accession>
<proteinExistence type="predicted"/>
<reference evidence="1" key="1">
    <citation type="submission" date="2020-03" db="EMBL/GenBank/DDBJ databases">
        <title>Relaxed selection underlies rapid genomic changes in the transitions from sociality to social parasitism in ants.</title>
        <authorList>
            <person name="Bi X."/>
        </authorList>
    </citation>
    <scope>NUCLEOTIDE SEQUENCE</scope>
    <source>
        <strain evidence="1">BGI-DK2014a</strain>
        <tissue evidence="1">Whole body</tissue>
    </source>
</reference>
<name>A0A836FAP9_9HYME</name>
<organism evidence="1 2">
    <name type="scientific">Acromyrmex charruanus</name>
    <dbReference type="NCBI Taxonomy" id="2715315"/>
    <lineage>
        <taxon>Eukaryota</taxon>
        <taxon>Metazoa</taxon>
        <taxon>Ecdysozoa</taxon>
        <taxon>Arthropoda</taxon>
        <taxon>Hexapoda</taxon>
        <taxon>Insecta</taxon>
        <taxon>Pterygota</taxon>
        <taxon>Neoptera</taxon>
        <taxon>Endopterygota</taxon>
        <taxon>Hymenoptera</taxon>
        <taxon>Apocrita</taxon>
        <taxon>Aculeata</taxon>
        <taxon>Formicoidea</taxon>
        <taxon>Formicidae</taxon>
        <taxon>Myrmicinae</taxon>
        <taxon>Acromyrmex</taxon>
    </lineage>
</organism>
<feature type="non-terminal residue" evidence="1">
    <location>
        <position position="1"/>
    </location>
</feature>
<keyword evidence="2" id="KW-1185">Reference proteome</keyword>
<comment type="caution">
    <text evidence="1">The sequence shown here is derived from an EMBL/GenBank/DDBJ whole genome shotgun (WGS) entry which is preliminary data.</text>
</comment>
<protein>
    <submittedName>
        <fullName evidence="1">GLR1 protein</fullName>
    </submittedName>
</protein>
<gene>
    <name evidence="1" type="primary">Gluria_1</name>
    <name evidence="1" type="ORF">G6Z76_0014651</name>
</gene>
<dbReference type="Gene3D" id="3.40.50.2300">
    <property type="match status" value="1"/>
</dbReference>
<dbReference type="Proteomes" id="UP000669903">
    <property type="component" value="Unassembled WGS sequence"/>
</dbReference>
<evidence type="ECO:0000313" key="2">
    <source>
        <dbReference type="Proteomes" id="UP000669903"/>
    </source>
</evidence>
<sequence>MARCLFRHRDVSFRQSRRHFRLEVRDTRNRWPSAGLLRLQQIYQGLKPGNDSFQVETVKRIQNVSEAIDFLRSLEELNRWSNKYVVLDCPTDMAKDIVVSHVRDVALGKRTYHYLLSGLVSRAT</sequence>
<feature type="non-terminal residue" evidence="1">
    <location>
        <position position="124"/>
    </location>
</feature>
<dbReference type="EMBL" id="JAANIC010006038">
    <property type="protein sequence ID" value="KAG5329715.1"/>
    <property type="molecule type" value="Genomic_DNA"/>
</dbReference>
<dbReference type="AlphaFoldDB" id="A0A836FAP9"/>